<evidence type="ECO:0000256" key="7">
    <source>
        <dbReference type="ARBA" id="ARBA00023163"/>
    </source>
</evidence>
<evidence type="ECO:0000256" key="8">
    <source>
        <dbReference type="ARBA" id="ARBA00023242"/>
    </source>
</evidence>
<dbReference type="SUPFAM" id="SSF55785">
    <property type="entry name" value="PYP-like sensor domain (PAS domain)"/>
    <property type="match status" value="1"/>
</dbReference>
<dbReference type="Pfam" id="PF12114">
    <property type="entry name" value="Period_C"/>
    <property type="match status" value="1"/>
</dbReference>
<dbReference type="Proteomes" id="UP000002494">
    <property type="component" value="Chromosome 5"/>
</dbReference>
<keyword evidence="4" id="KW-0677">Repeat</keyword>
<feature type="region of interest" description="Disordered" evidence="9">
    <location>
        <begin position="948"/>
        <end position="1012"/>
    </location>
</feature>
<dbReference type="Pfam" id="PF23170">
    <property type="entry name" value="bHLH_PER"/>
    <property type="match status" value="1"/>
</dbReference>
<keyword evidence="5" id="KW-0805">Transcription regulation</keyword>
<evidence type="ECO:0000313" key="12">
    <source>
        <dbReference type="Proteomes" id="UP000002494"/>
    </source>
</evidence>
<feature type="compositionally biased region" description="Polar residues" evidence="9">
    <location>
        <begin position="429"/>
        <end position="442"/>
    </location>
</feature>
<evidence type="ECO:0000256" key="4">
    <source>
        <dbReference type="ARBA" id="ARBA00022737"/>
    </source>
</evidence>
<feature type="region of interest" description="Disordered" evidence="9">
    <location>
        <begin position="879"/>
        <end position="911"/>
    </location>
</feature>
<dbReference type="InterPro" id="IPR013655">
    <property type="entry name" value="PAS_fold_3"/>
</dbReference>
<sequence>MDPCGNPAVPGGDCPQTRGPGLQGSSGQEGPLQGICVDSSHSEHEDRNRMSEELIMVVQEMKKYFPAERHTKPSTLDALNYALRCVHSVQANSEFFQSLSPRGARQAEATVYNLEELTSLASEHTSKNTDTFVAVFSFLSGRLVHISEQAAWILNSKKGFLKSLHFVDLLAPRDVRVFYAHTAPTQLPFWNTWTQRASQYECAPVKPFFCRICGGGDREQKRHYSPFRILPYLVHVHSPAQPEPEPCCLTLVEKIHSGYEAPRIPVDKRVFTTTHTPGCVFLEVDERAVPLLGFLPQDLIGTSILTYLHPEDRPLMVAVHQKVLKYVGHPPFEHSPIRFCTQNGDYVILDSSWSSFVNPWSRKVSFIIGRHKVRTSPLNEDVFATRIKKATSHDEDITELQEQIHRLLLQPVHASASSGYGSLGSSGSQEQHISVTSSSESSGHCVEEAQQEQMTLQQVYASVNKIKNVGQQLYIESMARSSVKPVMETCTEPQGSDEQKDFSSSQTLKNKSTDTGSGGDLRPEQHSSSYQQMNCIDSVIRYLTSYSFPALKRKCISCTNTSSSSEEAKPNPEADGSLRDTEQLLDIPEQETTAPSADAEGGVARTLSTAALSMASGVSQCSCSSTTDHVPPLQSAESVAGACEPWALRTKAHVTAEGFKPVGLTAAVLSAHTQKEEQNYVDRFREKILTSPYGCYLQQEGRNHAKYACVVGAGATPKHSRCAGSERRKHKRKKLPTPVDSSSSSAHLCPHVRGLLPDVQHWSASVTSPCATGLALPSALVVPSQTPYLLSSFPLQDMAPQGVGDSAAWGAAAECPPLSAGPQPVSTFPSAYMGTFMTVLLHNSPLFPLWPASFSPYPFLGATGPSQMAPLVPAMAPDLEPTPSDHGPRRVEENWETHSEEEHPFISSRSSSPLQLNLLQEEMPAPSEYADAVRRGACPDAKQLCVTGNSGSRSPPCATGELATASVQQESSSAAASGSSASSVHGSGSDYTSEVSENGQRSQDRQRDRAFSGAAEESIWRMIERTPECVLMTYQVPERGRDTVLREDLEKLHSMERQQPQFSSAQKEELAKVRSWIHSRPAPEERQLQVSMHPSRQDCSVSGNGCPPSKPSPVCFKYKVSHAM</sequence>
<evidence type="ECO:0000313" key="11">
    <source>
        <dbReference type="Ensembl" id="ENSRNOP00000112514.1"/>
    </source>
</evidence>
<accession>A0ABK0LNK9</accession>
<feature type="region of interest" description="Disordered" evidence="9">
    <location>
        <begin position="1"/>
        <end position="48"/>
    </location>
</feature>
<feature type="region of interest" description="Disordered" evidence="9">
    <location>
        <begin position="719"/>
        <end position="745"/>
    </location>
</feature>
<proteinExistence type="predicted"/>
<keyword evidence="12" id="KW-1185">Reference proteome</keyword>
<dbReference type="InterPro" id="IPR022728">
    <property type="entry name" value="Period_circadian-like_C"/>
</dbReference>
<name>A0ABK0LNK9_RAT</name>
<feature type="region of interest" description="Disordered" evidence="9">
    <location>
        <begin position="483"/>
        <end position="530"/>
    </location>
</feature>
<feature type="compositionally biased region" description="Polar residues" evidence="9">
    <location>
        <begin position="990"/>
        <end position="1001"/>
    </location>
</feature>
<evidence type="ECO:0000259" key="10">
    <source>
        <dbReference type="PROSITE" id="PS50112"/>
    </source>
</evidence>
<dbReference type="RGD" id="621581">
    <property type="gene designation" value="Per3"/>
</dbReference>
<dbReference type="CDD" id="cd00130">
    <property type="entry name" value="PAS"/>
    <property type="match status" value="1"/>
</dbReference>
<feature type="compositionally biased region" description="Low complexity" evidence="9">
    <location>
        <begin position="419"/>
        <end position="428"/>
    </location>
</feature>
<dbReference type="Gene3D" id="3.30.450.20">
    <property type="entry name" value="PAS domain"/>
    <property type="match status" value="2"/>
</dbReference>
<dbReference type="InterPro" id="IPR048814">
    <property type="entry name" value="Per1-3_PAS-A"/>
</dbReference>
<feature type="domain" description="PAS" evidence="10">
    <location>
        <begin position="281"/>
        <end position="327"/>
    </location>
</feature>
<gene>
    <name evidence="11" type="primary">Per3</name>
</gene>
<feature type="compositionally biased region" description="Polar residues" evidence="9">
    <location>
        <begin position="1088"/>
        <end position="1103"/>
    </location>
</feature>
<feature type="compositionally biased region" description="Basic and acidic residues" evidence="9">
    <location>
        <begin position="886"/>
        <end position="904"/>
    </location>
</feature>
<dbReference type="Pfam" id="PF08447">
    <property type="entry name" value="PAS_3"/>
    <property type="match status" value="1"/>
</dbReference>
<evidence type="ECO:0000256" key="2">
    <source>
        <dbReference type="ARBA" id="ARBA00004496"/>
    </source>
</evidence>
<evidence type="ECO:0000256" key="9">
    <source>
        <dbReference type="SAM" id="MobiDB-lite"/>
    </source>
</evidence>
<organism evidence="11 12">
    <name type="scientific">Rattus norvegicus</name>
    <name type="common">Rat</name>
    <dbReference type="NCBI Taxonomy" id="10116"/>
    <lineage>
        <taxon>Eukaryota</taxon>
        <taxon>Metazoa</taxon>
        <taxon>Chordata</taxon>
        <taxon>Craniata</taxon>
        <taxon>Vertebrata</taxon>
        <taxon>Euteleostomi</taxon>
        <taxon>Mammalia</taxon>
        <taxon>Eutheria</taxon>
        <taxon>Euarchontoglires</taxon>
        <taxon>Glires</taxon>
        <taxon>Rodentia</taxon>
        <taxon>Myomorpha</taxon>
        <taxon>Muroidea</taxon>
        <taxon>Muridae</taxon>
        <taxon>Murinae</taxon>
        <taxon>Rattus</taxon>
    </lineage>
</organism>
<evidence type="ECO:0000256" key="1">
    <source>
        <dbReference type="ARBA" id="ARBA00004123"/>
    </source>
</evidence>
<reference evidence="11" key="3">
    <citation type="submission" date="2025-09" db="UniProtKB">
        <authorList>
            <consortium name="Ensembl"/>
        </authorList>
    </citation>
    <scope>IDENTIFICATION</scope>
    <source>
        <strain evidence="11">Brown Norway</strain>
    </source>
</reference>
<feature type="region of interest" description="Disordered" evidence="9">
    <location>
        <begin position="1083"/>
        <end position="1106"/>
    </location>
</feature>
<dbReference type="Ensembl" id="ENSRNOT00000171028.1">
    <property type="protein sequence ID" value="ENSRNOP00000112514.1"/>
    <property type="gene ID" value="ENSRNOG00000018413.9"/>
</dbReference>
<keyword evidence="8" id="KW-0539">Nucleus</keyword>
<feature type="compositionally biased region" description="Polar residues" evidence="9">
    <location>
        <begin position="491"/>
        <end position="515"/>
    </location>
</feature>
<feature type="compositionally biased region" description="Low complexity" evidence="9">
    <location>
        <begin position="965"/>
        <end position="989"/>
    </location>
</feature>
<dbReference type="PANTHER" id="PTHR11269">
    <property type="entry name" value="PERIOD CIRCADIAN PROTEIN"/>
    <property type="match status" value="1"/>
</dbReference>
<dbReference type="SMART" id="SM00091">
    <property type="entry name" value="PAS"/>
    <property type="match status" value="2"/>
</dbReference>
<dbReference type="InterPro" id="IPR035965">
    <property type="entry name" value="PAS-like_dom_sf"/>
</dbReference>
<keyword evidence="6" id="KW-0090">Biological rhythms</keyword>
<feature type="region of interest" description="Disordered" evidence="9">
    <location>
        <begin position="419"/>
        <end position="449"/>
    </location>
</feature>
<dbReference type="PANTHER" id="PTHR11269:SF13">
    <property type="entry name" value="PERIOD CIRCADIAN PROTEIN HOMOLOG 3"/>
    <property type="match status" value="1"/>
</dbReference>
<dbReference type="InterPro" id="IPR057310">
    <property type="entry name" value="PER1-3_bHLH"/>
</dbReference>
<dbReference type="InterPro" id="IPR000014">
    <property type="entry name" value="PAS"/>
</dbReference>
<reference evidence="11" key="1">
    <citation type="submission" date="2024-01" db="EMBL/GenBank/DDBJ databases">
        <title>GRCr8: a new rat reference genome assembly contstructed from accurate long reads and long range scaffolding.</title>
        <authorList>
            <person name="Doris P.A."/>
            <person name="Kalbfleisch T."/>
            <person name="Li K."/>
            <person name="Howe K."/>
            <person name="Wood J."/>
        </authorList>
    </citation>
    <scope>NUCLEOTIDE SEQUENCE [LARGE SCALE GENOMIC DNA]</scope>
    <source>
        <strain evidence="11">Brown Norway</strain>
    </source>
</reference>
<reference evidence="11" key="2">
    <citation type="submission" date="2025-08" db="UniProtKB">
        <authorList>
            <consortium name="Ensembl"/>
        </authorList>
    </citation>
    <scope>IDENTIFICATION</scope>
    <source>
        <strain evidence="11">Brown Norway</strain>
    </source>
</reference>
<dbReference type="InterPro" id="IPR050760">
    <property type="entry name" value="Period_circadian_regulator"/>
</dbReference>
<keyword evidence="7" id="KW-0804">Transcription</keyword>
<dbReference type="Pfam" id="PF21353">
    <property type="entry name" value="Per3-like_PAS-A"/>
    <property type="match status" value="1"/>
</dbReference>
<comment type="subcellular location">
    <subcellularLocation>
        <location evidence="2">Cytoplasm</location>
    </subcellularLocation>
    <subcellularLocation>
        <location evidence="1">Nucleus</location>
    </subcellularLocation>
</comment>
<protein>
    <submittedName>
        <fullName evidence="11">Period circadian regulator 3</fullName>
    </submittedName>
</protein>
<evidence type="ECO:0000256" key="5">
    <source>
        <dbReference type="ARBA" id="ARBA00023015"/>
    </source>
</evidence>
<dbReference type="PROSITE" id="PS50112">
    <property type="entry name" value="PAS"/>
    <property type="match status" value="1"/>
</dbReference>
<dbReference type="GeneTree" id="ENSGT00940000160817"/>
<keyword evidence="3" id="KW-0963">Cytoplasm</keyword>
<evidence type="ECO:0000256" key="3">
    <source>
        <dbReference type="ARBA" id="ARBA00022490"/>
    </source>
</evidence>
<evidence type="ECO:0000256" key="6">
    <source>
        <dbReference type="ARBA" id="ARBA00023108"/>
    </source>
</evidence>